<dbReference type="Gene3D" id="3.40.50.2300">
    <property type="match status" value="1"/>
</dbReference>
<dbReference type="PRINTS" id="PR00038">
    <property type="entry name" value="HTHLUXR"/>
</dbReference>
<keyword evidence="6" id="KW-1185">Reference proteome</keyword>
<dbReference type="SMART" id="SM00421">
    <property type="entry name" value="HTH_LUXR"/>
    <property type="match status" value="1"/>
</dbReference>
<dbReference type="EMBL" id="CCSF01000001">
    <property type="protein sequence ID" value="CDZ95103.1"/>
    <property type="molecule type" value="Genomic_DNA"/>
</dbReference>
<evidence type="ECO:0000259" key="4">
    <source>
        <dbReference type="PROSITE" id="PS50043"/>
    </source>
</evidence>
<dbReference type="HOGENOM" id="CLU_000445_90_7_6"/>
<dbReference type="eggNOG" id="COG2197">
    <property type="taxonomic scope" value="Bacteria"/>
</dbReference>
<dbReference type="PROSITE" id="PS50043">
    <property type="entry name" value="HTH_LUXR_2"/>
    <property type="match status" value="1"/>
</dbReference>
<dbReference type="Pfam" id="PF00196">
    <property type="entry name" value="GerE"/>
    <property type="match status" value="1"/>
</dbReference>
<protein>
    <submittedName>
        <fullName evidence="5">DNA-binding response regulator CorR</fullName>
    </submittedName>
</protein>
<reference evidence="5 6" key="1">
    <citation type="submission" date="2014-07" db="EMBL/GenBank/DDBJ databases">
        <authorList>
            <person name="Urmite Genomes Urmite Genomes"/>
        </authorList>
    </citation>
    <scope>NUCLEOTIDE SEQUENCE [LARGE SCALE GENOMIC DNA]</scope>
    <source>
        <strain evidence="5 6">20_BN</strain>
    </source>
</reference>
<dbReference type="AlphaFoldDB" id="A0A078LRI2"/>
<dbReference type="GO" id="GO:0003677">
    <property type="term" value="F:DNA binding"/>
    <property type="evidence" value="ECO:0007669"/>
    <property type="project" value="UniProtKB-KW"/>
</dbReference>
<dbReference type="GO" id="GO:0006355">
    <property type="term" value="P:regulation of DNA-templated transcription"/>
    <property type="evidence" value="ECO:0007669"/>
    <property type="project" value="InterPro"/>
</dbReference>
<evidence type="ECO:0000256" key="3">
    <source>
        <dbReference type="ARBA" id="ARBA00023163"/>
    </source>
</evidence>
<dbReference type="Proteomes" id="UP000053902">
    <property type="component" value="Unassembled WGS sequence"/>
</dbReference>
<dbReference type="SUPFAM" id="SSF46894">
    <property type="entry name" value="C-terminal effector domain of the bipartite response regulators"/>
    <property type="match status" value="1"/>
</dbReference>
<evidence type="ECO:0000256" key="1">
    <source>
        <dbReference type="ARBA" id="ARBA00023015"/>
    </source>
</evidence>
<feature type="domain" description="HTH luxR-type" evidence="4">
    <location>
        <begin position="147"/>
        <end position="212"/>
    </location>
</feature>
<keyword evidence="2 5" id="KW-0238">DNA-binding</keyword>
<gene>
    <name evidence="5" type="primary">corR</name>
    <name evidence="5" type="ORF">BN1079_02435</name>
</gene>
<sequence>MDDADLTHQERNLSCVCLLTSNELLGLFFKHFINEQIRLEVSLERSVQSRAPAPDLYLLDADSNDSTQLAQFLEQLDGEVPVALLNIAPEEAEQLVEQYPAVRGVFYAHATPEHLLEGIQVLLDGGDWLPRLLTERLLSQWRRMRQRVGNRPSLTLREREILKLAGQGLSNAEIAEQLNLSPHTIKSHIHNLLRKIGAANRAEAALLLRGRLEQPEPCRA</sequence>
<keyword evidence="3" id="KW-0804">Transcription</keyword>
<proteinExistence type="predicted"/>
<evidence type="ECO:0000313" key="5">
    <source>
        <dbReference type="EMBL" id="CDZ95103.1"/>
    </source>
</evidence>
<evidence type="ECO:0000256" key="2">
    <source>
        <dbReference type="ARBA" id="ARBA00023125"/>
    </source>
</evidence>
<keyword evidence="1" id="KW-0805">Transcription regulation</keyword>
<dbReference type="PROSITE" id="PS00622">
    <property type="entry name" value="HTH_LUXR_1"/>
    <property type="match status" value="1"/>
</dbReference>
<dbReference type="CDD" id="cd06170">
    <property type="entry name" value="LuxR_C_like"/>
    <property type="match status" value="1"/>
</dbReference>
<dbReference type="STRING" id="1499686.BN1079_02435"/>
<accession>A0A078LRI2</accession>
<organism evidence="5 6">
    <name type="scientific">Pseudomonas saudiphocaensis</name>
    <dbReference type="NCBI Taxonomy" id="1499686"/>
    <lineage>
        <taxon>Bacteria</taxon>
        <taxon>Pseudomonadati</taxon>
        <taxon>Pseudomonadota</taxon>
        <taxon>Gammaproteobacteria</taxon>
        <taxon>Pseudomonadales</taxon>
        <taxon>Pseudomonadaceae</taxon>
        <taxon>Pseudomonas</taxon>
    </lineage>
</organism>
<dbReference type="PANTHER" id="PTHR44688:SF16">
    <property type="entry name" value="DNA-BINDING TRANSCRIPTIONAL ACTIVATOR DEVR_DOSR"/>
    <property type="match status" value="1"/>
</dbReference>
<dbReference type="InterPro" id="IPR000792">
    <property type="entry name" value="Tscrpt_reg_LuxR_C"/>
</dbReference>
<dbReference type="InterPro" id="IPR016032">
    <property type="entry name" value="Sig_transdc_resp-reg_C-effctor"/>
</dbReference>
<name>A0A078LRI2_9PSED</name>
<dbReference type="Gene3D" id="1.10.10.10">
    <property type="entry name" value="Winged helix-like DNA-binding domain superfamily/Winged helix DNA-binding domain"/>
    <property type="match status" value="1"/>
</dbReference>
<dbReference type="InterPro" id="IPR036388">
    <property type="entry name" value="WH-like_DNA-bd_sf"/>
</dbReference>
<evidence type="ECO:0000313" key="6">
    <source>
        <dbReference type="Proteomes" id="UP000053902"/>
    </source>
</evidence>
<dbReference type="PANTHER" id="PTHR44688">
    <property type="entry name" value="DNA-BINDING TRANSCRIPTIONAL ACTIVATOR DEVR_DOSR"/>
    <property type="match status" value="1"/>
</dbReference>